<proteinExistence type="predicted"/>
<name>A0AAV9U3N3_9PEZI</name>
<feature type="region of interest" description="Disordered" evidence="1">
    <location>
        <begin position="498"/>
        <end position="535"/>
    </location>
</feature>
<sequence>MYSRGGCKNSSQFTRPLLLVTLPKDNPYGVFVVSLKSLQPGLPLRSFAYTSLDDQEQTENGFLLHTENDVRPGLYTWKLDLNDLGADRIREFFPNVTARVPDPTGYVDQLQGEYLAMWLRNLAERAIYWGSEELDDPLENYMGDIISGKIDADSKPSKIHGPLHNSHLGRKSRNEDLTTAQKAMKNAKIPLILGTKEGKPRGRYLVAPGQPIDINDRWGTGIVSFLEETVDYWHKYQREHAPRKVVEDKSKMNGLSLLKDEITEEQIPGFDATRLLDNLTIKEFNRILGLDELETKNLGLDEASAIVIHDADLNREVNGGLAQVGGMENFAGELRTKHQASVPESVIGSNFNRRMSIESGPELDIRLEDQAFRTSEAPGGFISRPSTIEVEEPISIEERMNVQGQPLITDLEPANIDQQAMGEGLYQNNQDPSIISQHPIIESNQNLADGDGLSVQHRAGAPIQNGREDSYSGYGTTSTFRAFREQSQWQPGNPGFSRINTGGYFAQQGPEAPEDTGYSGSTTRDWRGGANRPNT</sequence>
<dbReference type="Proteomes" id="UP001373714">
    <property type="component" value="Unassembled WGS sequence"/>
</dbReference>
<comment type="caution">
    <text evidence="2">The sequence shown here is derived from an EMBL/GenBank/DDBJ whole genome shotgun (WGS) entry which is preliminary data.</text>
</comment>
<reference evidence="2 3" key="1">
    <citation type="submission" date="2019-10" db="EMBL/GenBank/DDBJ databases">
        <authorList>
            <person name="Palmer J.M."/>
        </authorList>
    </citation>
    <scope>NUCLEOTIDE SEQUENCE [LARGE SCALE GENOMIC DNA]</scope>
    <source>
        <strain evidence="2 3">TWF730</strain>
    </source>
</reference>
<evidence type="ECO:0000313" key="2">
    <source>
        <dbReference type="EMBL" id="KAK6333798.1"/>
    </source>
</evidence>
<protein>
    <submittedName>
        <fullName evidence="2">Uncharacterized protein</fullName>
    </submittedName>
</protein>
<dbReference type="AlphaFoldDB" id="A0AAV9U3N3"/>
<organism evidence="2 3">
    <name type="scientific">Orbilia blumenaviensis</name>
    <dbReference type="NCBI Taxonomy" id="1796055"/>
    <lineage>
        <taxon>Eukaryota</taxon>
        <taxon>Fungi</taxon>
        <taxon>Dikarya</taxon>
        <taxon>Ascomycota</taxon>
        <taxon>Pezizomycotina</taxon>
        <taxon>Orbiliomycetes</taxon>
        <taxon>Orbiliales</taxon>
        <taxon>Orbiliaceae</taxon>
        <taxon>Orbilia</taxon>
    </lineage>
</organism>
<evidence type="ECO:0000313" key="3">
    <source>
        <dbReference type="Proteomes" id="UP001373714"/>
    </source>
</evidence>
<dbReference type="EMBL" id="JAVHNS010000016">
    <property type="protein sequence ID" value="KAK6333798.1"/>
    <property type="molecule type" value="Genomic_DNA"/>
</dbReference>
<keyword evidence="3" id="KW-1185">Reference proteome</keyword>
<gene>
    <name evidence="2" type="ORF">TWF730_003981</name>
</gene>
<evidence type="ECO:0000256" key="1">
    <source>
        <dbReference type="SAM" id="MobiDB-lite"/>
    </source>
</evidence>
<accession>A0AAV9U3N3</accession>